<sequence length="98" mass="10952">MPKTSTSFKAGQGGRKKGAKNKFTTALTERIEDVLSKLDETLLEDLEKLTPAKRVEAFLQLQEYVRPKLSRKEHTGEGGGPIQLTTIRLTEVKREGQP</sequence>
<dbReference type="KEGG" id="haei:MUN82_03965"/>
<dbReference type="EMBL" id="CP095053">
    <property type="protein sequence ID" value="UOR06255.1"/>
    <property type="molecule type" value="Genomic_DNA"/>
</dbReference>
<dbReference type="Proteomes" id="UP000829925">
    <property type="component" value="Chromosome"/>
</dbReference>
<evidence type="ECO:0000313" key="2">
    <source>
        <dbReference type="EMBL" id="UOR06255.1"/>
    </source>
</evidence>
<protein>
    <submittedName>
        <fullName evidence="2">Uncharacterized protein</fullName>
    </submittedName>
</protein>
<evidence type="ECO:0000313" key="3">
    <source>
        <dbReference type="Proteomes" id="UP000829925"/>
    </source>
</evidence>
<feature type="region of interest" description="Disordered" evidence="1">
    <location>
        <begin position="1"/>
        <end position="23"/>
    </location>
</feature>
<feature type="region of interest" description="Disordered" evidence="1">
    <location>
        <begin position="70"/>
        <end position="98"/>
    </location>
</feature>
<dbReference type="RefSeq" id="WP_245095184.1">
    <property type="nucleotide sequence ID" value="NZ_CP095053.1"/>
</dbReference>
<proteinExistence type="predicted"/>
<dbReference type="AlphaFoldDB" id="A0A8T9SWP7"/>
<name>A0A8T9SWP7_9BACT</name>
<reference evidence="2 3" key="1">
    <citation type="submission" date="2022-04" db="EMBL/GenBank/DDBJ databases">
        <title>Hymenobacter sp. isolated from the air.</title>
        <authorList>
            <person name="Won M."/>
            <person name="Lee C.-M."/>
            <person name="Woen H.-Y."/>
            <person name="Kwon S.-W."/>
        </authorList>
    </citation>
    <scope>NUCLEOTIDE SEQUENCE [LARGE SCALE GENOMIC DNA]</scope>
    <source>
        <strain evidence="3">5413 J-13</strain>
    </source>
</reference>
<evidence type="ECO:0000256" key="1">
    <source>
        <dbReference type="SAM" id="MobiDB-lite"/>
    </source>
</evidence>
<accession>A0A8T9SWP7</accession>
<organism evidence="2 3">
    <name type="scientific">Hymenobacter aerilatus</name>
    <dbReference type="NCBI Taxonomy" id="2932251"/>
    <lineage>
        <taxon>Bacteria</taxon>
        <taxon>Pseudomonadati</taxon>
        <taxon>Bacteroidota</taxon>
        <taxon>Cytophagia</taxon>
        <taxon>Cytophagales</taxon>
        <taxon>Hymenobacteraceae</taxon>
        <taxon>Hymenobacter</taxon>
    </lineage>
</organism>
<gene>
    <name evidence="2" type="ORF">MUN82_03965</name>
</gene>
<keyword evidence="3" id="KW-1185">Reference proteome</keyword>